<evidence type="ECO:0000256" key="1">
    <source>
        <dbReference type="SAM" id="SignalP"/>
    </source>
</evidence>
<reference evidence="3 4" key="1">
    <citation type="submission" date="2017-02" db="EMBL/GenBank/DDBJ databases">
        <authorList>
            <person name="Peterson S.W."/>
        </authorList>
    </citation>
    <scope>NUCLEOTIDE SEQUENCE [LARGE SCALE GENOMIC DNA]</scope>
    <source>
        <strain evidence="3 4">DSM 9653</strain>
    </source>
</reference>
<dbReference type="InterPro" id="IPR013830">
    <property type="entry name" value="SGNH_hydro"/>
</dbReference>
<sequence>MALLFLLGSHAMANAQASSSSPAAARSLKLVVFGDSLSAGYNLPGSAAFPAVLEQALRQKGVAVEIVNAGVSGDTTQGGLERLDWSVPDGTDGVILELGANDALRGVDPDQTRKALEAMITRLKERGIPVMLAGMYAPRNLGADYAKRFDAIHRELAEKHGLVLYPFFLEGIAGDRTLNQADGLHPTAEGVNVIVRNILPTVERFIASLPPRS</sequence>
<protein>
    <submittedName>
        <fullName evidence="3">Acyl-CoA thioesterase-1</fullName>
    </submittedName>
</protein>
<dbReference type="InterPro" id="IPR051532">
    <property type="entry name" value="Ester_Hydrolysis_Enzymes"/>
</dbReference>
<accession>A0A1T5H5U9</accession>
<dbReference type="GO" id="GO:0006629">
    <property type="term" value="P:lipid metabolic process"/>
    <property type="evidence" value="ECO:0007669"/>
    <property type="project" value="InterPro"/>
</dbReference>
<organism evidence="3 4">
    <name type="scientific">Bosea thiooxidans</name>
    <dbReference type="NCBI Taxonomy" id="53254"/>
    <lineage>
        <taxon>Bacteria</taxon>
        <taxon>Pseudomonadati</taxon>
        <taxon>Pseudomonadota</taxon>
        <taxon>Alphaproteobacteria</taxon>
        <taxon>Hyphomicrobiales</taxon>
        <taxon>Boseaceae</taxon>
        <taxon>Bosea</taxon>
    </lineage>
</organism>
<dbReference type="OrthoDB" id="9786188at2"/>
<dbReference type="SUPFAM" id="SSF52266">
    <property type="entry name" value="SGNH hydrolase"/>
    <property type="match status" value="1"/>
</dbReference>
<evidence type="ECO:0000259" key="2">
    <source>
        <dbReference type="Pfam" id="PF13472"/>
    </source>
</evidence>
<dbReference type="Proteomes" id="UP000190130">
    <property type="component" value="Unassembled WGS sequence"/>
</dbReference>
<dbReference type="Gene3D" id="3.40.50.1110">
    <property type="entry name" value="SGNH hydrolase"/>
    <property type="match status" value="1"/>
</dbReference>
<feature type="domain" description="SGNH hydrolase-type esterase" evidence="2">
    <location>
        <begin position="32"/>
        <end position="190"/>
    </location>
</feature>
<dbReference type="Pfam" id="PF13472">
    <property type="entry name" value="Lipase_GDSL_2"/>
    <property type="match status" value="1"/>
</dbReference>
<dbReference type="GO" id="GO:0004622">
    <property type="term" value="F:phosphatidylcholine lysophospholipase activity"/>
    <property type="evidence" value="ECO:0007669"/>
    <property type="project" value="TreeGrafter"/>
</dbReference>
<keyword evidence="1" id="KW-0732">Signal</keyword>
<dbReference type="EMBL" id="FUYX01000022">
    <property type="protein sequence ID" value="SKC16065.1"/>
    <property type="molecule type" value="Genomic_DNA"/>
</dbReference>
<dbReference type="PANTHER" id="PTHR30383:SF24">
    <property type="entry name" value="THIOESTERASE 1_PROTEASE 1_LYSOPHOSPHOLIPASE L1"/>
    <property type="match status" value="1"/>
</dbReference>
<feature type="signal peptide" evidence="1">
    <location>
        <begin position="1"/>
        <end position="17"/>
    </location>
</feature>
<gene>
    <name evidence="3" type="ORF">SAMN05660750_04917</name>
</gene>
<dbReference type="PANTHER" id="PTHR30383">
    <property type="entry name" value="THIOESTERASE 1/PROTEASE 1/LYSOPHOSPHOLIPASE L1"/>
    <property type="match status" value="1"/>
</dbReference>
<proteinExistence type="predicted"/>
<feature type="chain" id="PRO_5013024505" evidence="1">
    <location>
        <begin position="18"/>
        <end position="213"/>
    </location>
</feature>
<dbReference type="RefSeq" id="WP_079592289.1">
    <property type="nucleotide sequence ID" value="NZ_FUYX01000022.1"/>
</dbReference>
<evidence type="ECO:0000313" key="4">
    <source>
        <dbReference type="Proteomes" id="UP000190130"/>
    </source>
</evidence>
<name>A0A1T5H5U9_9HYPH</name>
<dbReference type="CDD" id="cd01822">
    <property type="entry name" value="Lysophospholipase_L1_like"/>
    <property type="match status" value="1"/>
</dbReference>
<evidence type="ECO:0000313" key="3">
    <source>
        <dbReference type="EMBL" id="SKC16065.1"/>
    </source>
</evidence>
<dbReference type="AlphaFoldDB" id="A0A1T5H5U9"/>
<dbReference type="PROSITE" id="PS01098">
    <property type="entry name" value="LIPASE_GDSL_SER"/>
    <property type="match status" value="1"/>
</dbReference>
<dbReference type="InterPro" id="IPR036514">
    <property type="entry name" value="SGNH_hydro_sf"/>
</dbReference>
<dbReference type="InterPro" id="IPR008265">
    <property type="entry name" value="Lipase_GDSL_AS"/>
</dbReference>